<name>A0A1G1X181_9BACT</name>
<dbReference type="SUPFAM" id="SSF53756">
    <property type="entry name" value="UDP-Glycosyltransferase/glycogen phosphorylase"/>
    <property type="match status" value="1"/>
</dbReference>
<dbReference type="GO" id="GO:0016757">
    <property type="term" value="F:glycosyltransferase activity"/>
    <property type="evidence" value="ECO:0007669"/>
    <property type="project" value="InterPro"/>
</dbReference>
<dbReference type="InterPro" id="IPR028098">
    <property type="entry name" value="Glyco_trans_4-like_N"/>
</dbReference>
<evidence type="ECO:0008006" key="6">
    <source>
        <dbReference type="Google" id="ProtNLM"/>
    </source>
</evidence>
<accession>A0A1G1X181</accession>
<evidence type="ECO:0000313" key="4">
    <source>
        <dbReference type="EMBL" id="OGY33117.1"/>
    </source>
</evidence>
<dbReference type="Proteomes" id="UP000177528">
    <property type="component" value="Unassembled WGS sequence"/>
</dbReference>
<dbReference type="EMBL" id="MHHR01000033">
    <property type="protein sequence ID" value="OGY33117.1"/>
    <property type="molecule type" value="Genomic_DNA"/>
</dbReference>
<comment type="caution">
    <text evidence="4">The sequence shown here is derived from an EMBL/GenBank/DDBJ whole genome shotgun (WGS) entry which is preliminary data.</text>
</comment>
<dbReference type="Gene3D" id="3.40.50.2000">
    <property type="entry name" value="Glycogen Phosphorylase B"/>
    <property type="match status" value="2"/>
</dbReference>
<dbReference type="PANTHER" id="PTHR46401">
    <property type="entry name" value="GLYCOSYLTRANSFERASE WBBK-RELATED"/>
    <property type="match status" value="1"/>
</dbReference>
<evidence type="ECO:0000313" key="5">
    <source>
        <dbReference type="Proteomes" id="UP000177528"/>
    </source>
</evidence>
<sequence length="372" mass="42343">MKQTVLFLSWKDITHPSAGGAELLTDTLAQHLTSTYDVLYFTSAYPGAKKSEEINGYRVMRRGSQFTTHLYAILWWHLHGRALQYTYIIDQVHGFPFFSTLYIGHPKVITLVMEVAGDIWDTLRSPFLRIIGKGLERLWLRLYRNNDIVTISKSTKRELIEHRVTTSNISIIPMFSQRILPDIPPKSDIPTLLVVGRIAPVKQIEHAIDAYMIAKRIIPSLRLVIIGKTEQAYEAYKSFLLKKIVSDPDITFIENASEEKKQEWMEHSHMLLMTSQKEGYGLVILEAAACGTPTIGYRVQGIQDAILDTSTGMLVENQQPAAMAESICEILLHASRYTDMQKKAYEHATTHTKKQTCVAFTKTLYGTTKRTY</sequence>
<dbReference type="GO" id="GO:0009103">
    <property type="term" value="P:lipopolysaccharide biosynthetic process"/>
    <property type="evidence" value="ECO:0007669"/>
    <property type="project" value="TreeGrafter"/>
</dbReference>
<dbReference type="Pfam" id="PF00534">
    <property type="entry name" value="Glycos_transf_1"/>
    <property type="match status" value="1"/>
</dbReference>
<dbReference type="AlphaFoldDB" id="A0A1G1X181"/>
<dbReference type="PANTHER" id="PTHR46401:SF2">
    <property type="entry name" value="GLYCOSYLTRANSFERASE WBBK-RELATED"/>
    <property type="match status" value="1"/>
</dbReference>
<organism evidence="4 5">
    <name type="scientific">Candidatus Andersenbacteria bacterium RIFCSPHIGHO2_12_FULL_45_11</name>
    <dbReference type="NCBI Taxonomy" id="1797281"/>
    <lineage>
        <taxon>Bacteria</taxon>
        <taxon>Candidatus Anderseniibacteriota</taxon>
    </lineage>
</organism>
<evidence type="ECO:0000256" key="1">
    <source>
        <dbReference type="ARBA" id="ARBA00022679"/>
    </source>
</evidence>
<evidence type="ECO:0000259" key="2">
    <source>
        <dbReference type="Pfam" id="PF00534"/>
    </source>
</evidence>
<evidence type="ECO:0000259" key="3">
    <source>
        <dbReference type="Pfam" id="PF13439"/>
    </source>
</evidence>
<dbReference type="Pfam" id="PF13439">
    <property type="entry name" value="Glyco_transf_4"/>
    <property type="match status" value="1"/>
</dbReference>
<reference evidence="4 5" key="1">
    <citation type="journal article" date="2016" name="Nat. Commun.">
        <title>Thousands of microbial genomes shed light on interconnected biogeochemical processes in an aquifer system.</title>
        <authorList>
            <person name="Anantharaman K."/>
            <person name="Brown C.T."/>
            <person name="Hug L.A."/>
            <person name="Sharon I."/>
            <person name="Castelle C.J."/>
            <person name="Probst A.J."/>
            <person name="Thomas B.C."/>
            <person name="Singh A."/>
            <person name="Wilkins M.J."/>
            <person name="Karaoz U."/>
            <person name="Brodie E.L."/>
            <person name="Williams K.H."/>
            <person name="Hubbard S.S."/>
            <person name="Banfield J.F."/>
        </authorList>
    </citation>
    <scope>NUCLEOTIDE SEQUENCE [LARGE SCALE GENOMIC DNA]</scope>
</reference>
<feature type="domain" description="Glycosyl transferase family 1" evidence="2">
    <location>
        <begin position="184"/>
        <end position="346"/>
    </location>
</feature>
<protein>
    <recommendedName>
        <fullName evidence="6">Glycosyl transferase family 1 domain-containing protein</fullName>
    </recommendedName>
</protein>
<gene>
    <name evidence="4" type="ORF">A3D99_01510</name>
</gene>
<keyword evidence="1" id="KW-0808">Transferase</keyword>
<dbReference type="CDD" id="cd03801">
    <property type="entry name" value="GT4_PimA-like"/>
    <property type="match status" value="1"/>
</dbReference>
<dbReference type="InterPro" id="IPR001296">
    <property type="entry name" value="Glyco_trans_1"/>
</dbReference>
<proteinExistence type="predicted"/>
<feature type="domain" description="Glycosyltransferase subfamily 4-like N-terminal" evidence="3">
    <location>
        <begin position="19"/>
        <end position="173"/>
    </location>
</feature>